<sequence>MLSVFLLTSAMEAPPAAPMVTGPTGSQDSPRAMSVHFVSPLSTTLTVVRAFDPPPHHYGPGHRGVDLAAAPGEPVRAAGSGRVRHAGPVAGRPVVSIQHAAGLITSYEPVEPILTTGDPVSAGQPIGTVTSGHPGCTSETCLHWGARRDGVYIDPLTLLGLLRLRLLPW</sequence>
<dbReference type="KEGG" id="ahg:AHOG_08400"/>
<dbReference type="PANTHER" id="PTHR21666:SF289">
    <property type="entry name" value="L-ALA--D-GLU ENDOPEPTIDASE"/>
    <property type="match status" value="1"/>
</dbReference>
<keyword evidence="3" id="KW-0378">Hydrolase</keyword>
<accession>A0A221W0M1</accession>
<evidence type="ECO:0000256" key="1">
    <source>
        <dbReference type="ARBA" id="ARBA00022729"/>
    </source>
</evidence>
<dbReference type="EMBL" id="CP022521">
    <property type="protein sequence ID" value="ASO19325.1"/>
    <property type="molecule type" value="Genomic_DNA"/>
</dbReference>
<dbReference type="InterPro" id="IPR016047">
    <property type="entry name" value="M23ase_b-sheet_dom"/>
</dbReference>
<evidence type="ECO:0000313" key="4">
    <source>
        <dbReference type="Proteomes" id="UP000204221"/>
    </source>
</evidence>
<dbReference type="Pfam" id="PF01551">
    <property type="entry name" value="Peptidase_M23"/>
    <property type="match status" value="1"/>
</dbReference>
<proteinExistence type="predicted"/>
<reference evidence="3 4" key="1">
    <citation type="submission" date="2017-07" db="EMBL/GenBank/DDBJ databases">
        <title>Complete genome sequence of Actinoalloteichus hoggarensis DSM 45943, type strain of Actinoalloteichus hoggarensis.</title>
        <authorList>
            <person name="Ruckert C."/>
            <person name="Nouioui I."/>
            <person name="Willmese J."/>
            <person name="van Wezel G."/>
            <person name="Klenk H.-P."/>
            <person name="Kalinowski J."/>
            <person name="Zotchev S.B."/>
        </authorList>
    </citation>
    <scope>NUCLEOTIDE SEQUENCE [LARGE SCALE GENOMIC DNA]</scope>
    <source>
        <strain evidence="3 4">DSM 45943</strain>
    </source>
</reference>
<dbReference type="GO" id="GO:0004222">
    <property type="term" value="F:metalloendopeptidase activity"/>
    <property type="evidence" value="ECO:0007669"/>
    <property type="project" value="TreeGrafter"/>
</dbReference>
<dbReference type="Gene3D" id="2.70.70.10">
    <property type="entry name" value="Glucose Permease (Domain IIA)"/>
    <property type="match status" value="1"/>
</dbReference>
<keyword evidence="4" id="KW-1185">Reference proteome</keyword>
<dbReference type="Proteomes" id="UP000204221">
    <property type="component" value="Chromosome"/>
</dbReference>
<gene>
    <name evidence="3" type="primary">nlpD</name>
    <name evidence="3" type="ORF">AHOG_08400</name>
</gene>
<dbReference type="AlphaFoldDB" id="A0A221W0M1"/>
<keyword evidence="1" id="KW-0732">Signal</keyword>
<dbReference type="PANTHER" id="PTHR21666">
    <property type="entry name" value="PEPTIDASE-RELATED"/>
    <property type="match status" value="1"/>
</dbReference>
<evidence type="ECO:0000313" key="3">
    <source>
        <dbReference type="EMBL" id="ASO19325.1"/>
    </source>
</evidence>
<name>A0A221W0M1_9PSEU</name>
<dbReference type="InterPro" id="IPR050570">
    <property type="entry name" value="Cell_wall_metabolism_enzyme"/>
</dbReference>
<protein>
    <submittedName>
        <fullName evidence="3">Murein hydrolase activator NlpD</fullName>
    </submittedName>
</protein>
<dbReference type="CDD" id="cd12797">
    <property type="entry name" value="M23_peptidase"/>
    <property type="match status" value="1"/>
</dbReference>
<dbReference type="InterPro" id="IPR011055">
    <property type="entry name" value="Dup_hybrid_motif"/>
</dbReference>
<dbReference type="SUPFAM" id="SSF51261">
    <property type="entry name" value="Duplicated hybrid motif"/>
    <property type="match status" value="1"/>
</dbReference>
<feature type="domain" description="M23ase beta-sheet core" evidence="2">
    <location>
        <begin position="61"/>
        <end position="155"/>
    </location>
</feature>
<organism evidence="3 4">
    <name type="scientific">Actinoalloteichus hoggarensis</name>
    <dbReference type="NCBI Taxonomy" id="1470176"/>
    <lineage>
        <taxon>Bacteria</taxon>
        <taxon>Bacillati</taxon>
        <taxon>Actinomycetota</taxon>
        <taxon>Actinomycetes</taxon>
        <taxon>Pseudonocardiales</taxon>
        <taxon>Pseudonocardiaceae</taxon>
        <taxon>Actinoalloteichus</taxon>
    </lineage>
</organism>
<evidence type="ECO:0000259" key="2">
    <source>
        <dbReference type="Pfam" id="PF01551"/>
    </source>
</evidence>